<protein>
    <submittedName>
        <fullName evidence="1">Uncharacterized protein</fullName>
    </submittedName>
</protein>
<sequence length="84" mass="9180">MLNLHQTDTIAWPWRPHRHDPPIATASQSHSLATVVVDGVAPEISNSVATTASMSQVRSRNLRRRGFPSSPGLRPTCLYSAVYG</sequence>
<dbReference type="Proteomes" id="UP001187192">
    <property type="component" value="Unassembled WGS sequence"/>
</dbReference>
<proteinExistence type="predicted"/>
<reference evidence="1" key="1">
    <citation type="submission" date="2023-07" db="EMBL/GenBank/DDBJ databases">
        <title>draft genome sequence of fig (Ficus carica).</title>
        <authorList>
            <person name="Takahashi T."/>
            <person name="Nishimura K."/>
        </authorList>
    </citation>
    <scope>NUCLEOTIDE SEQUENCE</scope>
</reference>
<evidence type="ECO:0000313" key="2">
    <source>
        <dbReference type="Proteomes" id="UP001187192"/>
    </source>
</evidence>
<comment type="caution">
    <text evidence="1">The sequence shown here is derived from an EMBL/GenBank/DDBJ whole genome shotgun (WGS) entry which is preliminary data.</text>
</comment>
<gene>
    <name evidence="1" type="ORF">TIFTF001_009823</name>
</gene>
<accession>A0AA87ZUE1</accession>
<keyword evidence="2" id="KW-1185">Reference proteome</keyword>
<dbReference type="EMBL" id="BTGU01000011">
    <property type="protein sequence ID" value="GMN40607.1"/>
    <property type="molecule type" value="Genomic_DNA"/>
</dbReference>
<name>A0AA87ZUE1_FICCA</name>
<dbReference type="AlphaFoldDB" id="A0AA87ZUE1"/>
<organism evidence="1 2">
    <name type="scientific">Ficus carica</name>
    <name type="common">Common fig</name>
    <dbReference type="NCBI Taxonomy" id="3494"/>
    <lineage>
        <taxon>Eukaryota</taxon>
        <taxon>Viridiplantae</taxon>
        <taxon>Streptophyta</taxon>
        <taxon>Embryophyta</taxon>
        <taxon>Tracheophyta</taxon>
        <taxon>Spermatophyta</taxon>
        <taxon>Magnoliopsida</taxon>
        <taxon>eudicotyledons</taxon>
        <taxon>Gunneridae</taxon>
        <taxon>Pentapetalae</taxon>
        <taxon>rosids</taxon>
        <taxon>fabids</taxon>
        <taxon>Rosales</taxon>
        <taxon>Moraceae</taxon>
        <taxon>Ficeae</taxon>
        <taxon>Ficus</taxon>
    </lineage>
</organism>
<evidence type="ECO:0000313" key="1">
    <source>
        <dbReference type="EMBL" id="GMN40607.1"/>
    </source>
</evidence>